<evidence type="ECO:0000256" key="8">
    <source>
        <dbReference type="SAM" id="Phobius"/>
    </source>
</evidence>
<feature type="transmembrane region" description="Helical" evidence="8">
    <location>
        <begin position="101"/>
        <end position="122"/>
    </location>
</feature>
<evidence type="ECO:0000256" key="6">
    <source>
        <dbReference type="ARBA" id="ARBA00022989"/>
    </source>
</evidence>
<dbReference type="EMBL" id="BARU01005824">
    <property type="protein sequence ID" value="GAH41874.1"/>
    <property type="molecule type" value="Genomic_DNA"/>
</dbReference>
<evidence type="ECO:0008006" key="10">
    <source>
        <dbReference type="Google" id="ProtNLM"/>
    </source>
</evidence>
<keyword evidence="6 8" id="KW-1133">Transmembrane helix</keyword>
<evidence type="ECO:0000313" key="9">
    <source>
        <dbReference type="EMBL" id="GAH41874.1"/>
    </source>
</evidence>
<feature type="transmembrane region" description="Helical" evidence="8">
    <location>
        <begin position="219"/>
        <end position="247"/>
    </location>
</feature>
<keyword evidence="4" id="KW-0808">Transferase</keyword>
<feature type="transmembrane region" description="Helical" evidence="8">
    <location>
        <begin position="35"/>
        <end position="53"/>
    </location>
</feature>
<evidence type="ECO:0000256" key="3">
    <source>
        <dbReference type="ARBA" id="ARBA00022676"/>
    </source>
</evidence>
<feature type="transmembrane region" description="Helical" evidence="8">
    <location>
        <begin position="6"/>
        <end position="23"/>
    </location>
</feature>
<comment type="caution">
    <text evidence="9">The sequence shown here is derived from an EMBL/GenBank/DDBJ whole genome shotgun (WGS) entry which is preliminary data.</text>
</comment>
<keyword evidence="3" id="KW-0328">Glycosyltransferase</keyword>
<keyword evidence="2" id="KW-1003">Cell membrane</keyword>
<gene>
    <name evidence="9" type="ORF">S03H2_11405</name>
</gene>
<evidence type="ECO:0000256" key="5">
    <source>
        <dbReference type="ARBA" id="ARBA00022692"/>
    </source>
</evidence>
<comment type="subcellular location">
    <subcellularLocation>
        <location evidence="1">Cell membrane</location>
        <topology evidence="1">Multi-pass membrane protein</topology>
    </subcellularLocation>
</comment>
<feature type="non-terminal residue" evidence="9">
    <location>
        <position position="279"/>
    </location>
</feature>
<proteinExistence type="predicted"/>
<evidence type="ECO:0000256" key="2">
    <source>
        <dbReference type="ARBA" id="ARBA00022475"/>
    </source>
</evidence>
<accession>X1GJS6</accession>
<evidence type="ECO:0000256" key="4">
    <source>
        <dbReference type="ARBA" id="ARBA00022679"/>
    </source>
</evidence>
<dbReference type="InterPro" id="IPR050297">
    <property type="entry name" value="LipidA_mod_glycosyltrf_83"/>
</dbReference>
<dbReference type="GO" id="GO:0005886">
    <property type="term" value="C:plasma membrane"/>
    <property type="evidence" value="ECO:0007669"/>
    <property type="project" value="UniProtKB-SubCell"/>
</dbReference>
<keyword evidence="7 8" id="KW-0472">Membrane</keyword>
<evidence type="ECO:0000256" key="7">
    <source>
        <dbReference type="ARBA" id="ARBA00023136"/>
    </source>
</evidence>
<protein>
    <recommendedName>
        <fullName evidence="10">Glycosyltransferase RgtA/B/C/D-like domain-containing protein</fullName>
    </recommendedName>
</protein>
<sequence>MFWSFVFFFAVIYVLGLAVVLLAAGRLRLSLETHVMCTGVGLAAFAVLTLLLNTVRIPLAWWTFLLSALVLLGFGILRCLVSRKPAEGEPAGEPLWSQGSVCLLIAVALALVCFAVFLNGAFSTPWLTDDDSWVHAASAKYVTLNRTYSIDPELRGYPHQSYLEPYPPAYPVLMGVLHQLNRSMSRTLKFFNVLIVALGVVTFYVMAREWTGSPTRALWMTGVLWILPCFMSRFIWAQSLALVLFFPGFYAMARTRREPAWAVVLAVVIGALFLSQPSS</sequence>
<evidence type="ECO:0000256" key="1">
    <source>
        <dbReference type="ARBA" id="ARBA00004651"/>
    </source>
</evidence>
<dbReference type="GO" id="GO:0008610">
    <property type="term" value="P:lipid biosynthetic process"/>
    <property type="evidence" value="ECO:0007669"/>
    <property type="project" value="UniProtKB-ARBA"/>
</dbReference>
<feature type="transmembrane region" description="Helical" evidence="8">
    <location>
        <begin position="259"/>
        <end position="275"/>
    </location>
</feature>
<keyword evidence="5 8" id="KW-0812">Transmembrane</keyword>
<dbReference type="PANTHER" id="PTHR33908:SF11">
    <property type="entry name" value="MEMBRANE PROTEIN"/>
    <property type="match status" value="1"/>
</dbReference>
<reference evidence="9" key="1">
    <citation type="journal article" date="2014" name="Front. Microbiol.">
        <title>High frequency of phylogenetically diverse reductive dehalogenase-homologous genes in deep subseafloor sedimentary metagenomes.</title>
        <authorList>
            <person name="Kawai M."/>
            <person name="Futagami T."/>
            <person name="Toyoda A."/>
            <person name="Takaki Y."/>
            <person name="Nishi S."/>
            <person name="Hori S."/>
            <person name="Arai W."/>
            <person name="Tsubouchi T."/>
            <person name="Morono Y."/>
            <person name="Uchiyama I."/>
            <person name="Ito T."/>
            <person name="Fujiyama A."/>
            <person name="Inagaki F."/>
            <person name="Takami H."/>
        </authorList>
    </citation>
    <scope>NUCLEOTIDE SEQUENCE</scope>
    <source>
        <strain evidence="9">Expedition CK06-06</strain>
    </source>
</reference>
<organism evidence="9">
    <name type="scientific">marine sediment metagenome</name>
    <dbReference type="NCBI Taxonomy" id="412755"/>
    <lineage>
        <taxon>unclassified sequences</taxon>
        <taxon>metagenomes</taxon>
        <taxon>ecological metagenomes</taxon>
    </lineage>
</organism>
<feature type="transmembrane region" description="Helical" evidence="8">
    <location>
        <begin position="59"/>
        <end position="81"/>
    </location>
</feature>
<dbReference type="PANTHER" id="PTHR33908">
    <property type="entry name" value="MANNOSYLTRANSFERASE YKCB-RELATED"/>
    <property type="match status" value="1"/>
</dbReference>
<name>X1GJS6_9ZZZZ</name>
<dbReference type="GO" id="GO:0016763">
    <property type="term" value="F:pentosyltransferase activity"/>
    <property type="evidence" value="ECO:0007669"/>
    <property type="project" value="TreeGrafter"/>
</dbReference>
<feature type="transmembrane region" description="Helical" evidence="8">
    <location>
        <begin position="190"/>
        <end position="207"/>
    </location>
</feature>
<dbReference type="AlphaFoldDB" id="X1GJS6"/>